<gene>
    <name evidence="2" type="ORF">HNQ08_001197</name>
</gene>
<name>A0A7W8JRX5_9DEIO</name>
<dbReference type="InterPro" id="IPR010359">
    <property type="entry name" value="IrrE_HExxH"/>
</dbReference>
<dbReference type="RefSeq" id="WP_184128381.1">
    <property type="nucleotide sequence ID" value="NZ_JACHFL010000002.1"/>
</dbReference>
<dbReference type="AlphaFoldDB" id="A0A7W8JRX5"/>
<dbReference type="Proteomes" id="UP000552709">
    <property type="component" value="Unassembled WGS sequence"/>
</dbReference>
<protein>
    <recommendedName>
        <fullName evidence="1">IrrE N-terminal-like domain-containing protein</fullName>
    </recommendedName>
</protein>
<proteinExistence type="predicted"/>
<organism evidence="2 3">
    <name type="scientific">Deinococcus humi</name>
    <dbReference type="NCBI Taxonomy" id="662880"/>
    <lineage>
        <taxon>Bacteria</taxon>
        <taxon>Thermotogati</taxon>
        <taxon>Deinococcota</taxon>
        <taxon>Deinococci</taxon>
        <taxon>Deinococcales</taxon>
        <taxon>Deinococcaceae</taxon>
        <taxon>Deinococcus</taxon>
    </lineage>
</organism>
<reference evidence="2 3" key="1">
    <citation type="submission" date="2020-08" db="EMBL/GenBank/DDBJ databases">
        <title>Genomic Encyclopedia of Type Strains, Phase IV (KMG-IV): sequencing the most valuable type-strain genomes for metagenomic binning, comparative biology and taxonomic classification.</title>
        <authorList>
            <person name="Goeker M."/>
        </authorList>
    </citation>
    <scope>NUCLEOTIDE SEQUENCE [LARGE SCALE GENOMIC DNA]</scope>
    <source>
        <strain evidence="2 3">DSM 27939</strain>
    </source>
</reference>
<sequence>MIPSKVLDALIADTLEFIEGEHAETKWERDPVKLCQLWGIRYEIGPRYMARSRDQDRANDLITVTADDYGSRYLFTVAHEMAHILAKRGGYVRLIKHYHASVPDMRRHIELIINYAAGRLLMPAPDLLEAWELYRDRPDAVLHLMKLSGASEPAAMRRWTWQDVTAYRGAFTATENYIQDVTACRAKVPFRRHDRVPELHILHPDVSLISLGGGRVMGTIA</sequence>
<accession>A0A7W8JRX5</accession>
<evidence type="ECO:0000259" key="1">
    <source>
        <dbReference type="Pfam" id="PF06114"/>
    </source>
</evidence>
<keyword evidence="3" id="KW-1185">Reference proteome</keyword>
<evidence type="ECO:0000313" key="3">
    <source>
        <dbReference type="Proteomes" id="UP000552709"/>
    </source>
</evidence>
<comment type="caution">
    <text evidence="2">The sequence shown here is derived from an EMBL/GenBank/DDBJ whole genome shotgun (WGS) entry which is preliminary data.</text>
</comment>
<evidence type="ECO:0000313" key="2">
    <source>
        <dbReference type="EMBL" id="MBB5362112.1"/>
    </source>
</evidence>
<dbReference type="EMBL" id="JACHFL010000002">
    <property type="protein sequence ID" value="MBB5362112.1"/>
    <property type="molecule type" value="Genomic_DNA"/>
</dbReference>
<dbReference type="Pfam" id="PF06114">
    <property type="entry name" value="Peptidase_M78"/>
    <property type="match status" value="1"/>
</dbReference>
<feature type="domain" description="IrrE N-terminal-like" evidence="1">
    <location>
        <begin position="51"/>
        <end position="159"/>
    </location>
</feature>
<dbReference type="Gene3D" id="1.10.10.2910">
    <property type="match status" value="1"/>
</dbReference>